<proteinExistence type="inferred from homology"/>
<dbReference type="InterPro" id="IPR036400">
    <property type="entry name" value="Cyt_B5-like_heme/steroid_sf"/>
</dbReference>
<evidence type="ECO:0000313" key="16">
    <source>
        <dbReference type="Proteomes" id="UP001363151"/>
    </source>
</evidence>
<evidence type="ECO:0000256" key="1">
    <source>
        <dbReference type="ARBA" id="ARBA00004141"/>
    </source>
</evidence>
<keyword evidence="8" id="KW-0560">Oxidoreductase</keyword>
<reference evidence="15 16" key="1">
    <citation type="submission" date="2024-03" db="EMBL/GenBank/DDBJ databases">
        <title>Aureococcus anophagefferens CCMP1851 and Kratosvirus quantuckense: Draft genome of a second virus-susceptible host strain in the model system.</title>
        <authorList>
            <person name="Chase E."/>
            <person name="Truchon A.R."/>
            <person name="Schepens W."/>
            <person name="Wilhelm S.W."/>
        </authorList>
    </citation>
    <scope>NUCLEOTIDE SEQUENCE [LARGE SCALE GENOMIC DNA]</scope>
    <source>
        <strain evidence="15 16">CCMP1851</strain>
    </source>
</reference>
<keyword evidence="4" id="KW-0349">Heme</keyword>
<dbReference type="SUPFAM" id="SSF55856">
    <property type="entry name" value="Cytochrome b5-like heme/steroid binding domain"/>
    <property type="match status" value="1"/>
</dbReference>
<keyword evidence="9" id="KW-0408">Iron</keyword>
<evidence type="ECO:0000256" key="4">
    <source>
        <dbReference type="ARBA" id="ARBA00022617"/>
    </source>
</evidence>
<dbReference type="EMBL" id="JBBJCI010000024">
    <property type="protein sequence ID" value="KAK7254521.1"/>
    <property type="molecule type" value="Genomic_DNA"/>
</dbReference>
<evidence type="ECO:0000256" key="11">
    <source>
        <dbReference type="ARBA" id="ARBA00023136"/>
    </source>
</evidence>
<comment type="caution">
    <text evidence="15">The sequence shown here is derived from an EMBL/GenBank/DDBJ whole genome shotgun (WGS) entry which is preliminary data.</text>
</comment>
<dbReference type="InterPro" id="IPR005804">
    <property type="entry name" value="FA_desaturase_dom"/>
</dbReference>
<feature type="transmembrane region" description="Helical" evidence="13">
    <location>
        <begin position="167"/>
        <end position="187"/>
    </location>
</feature>
<dbReference type="InterPro" id="IPR001199">
    <property type="entry name" value="Cyt_B5-like_heme/steroid-bd"/>
</dbReference>
<dbReference type="Pfam" id="PF00487">
    <property type="entry name" value="FA_desaturase"/>
    <property type="match status" value="1"/>
</dbReference>
<keyword evidence="7 13" id="KW-1133">Transmembrane helix</keyword>
<feature type="domain" description="Cytochrome b5 heme-binding" evidence="14">
    <location>
        <begin position="61"/>
        <end position="137"/>
    </location>
</feature>
<evidence type="ECO:0000256" key="10">
    <source>
        <dbReference type="ARBA" id="ARBA00023098"/>
    </source>
</evidence>
<evidence type="ECO:0000256" key="12">
    <source>
        <dbReference type="SAM" id="MobiDB-lite"/>
    </source>
</evidence>
<keyword evidence="10" id="KW-0443">Lipid metabolism</keyword>
<evidence type="ECO:0000256" key="2">
    <source>
        <dbReference type="ARBA" id="ARBA00005189"/>
    </source>
</evidence>
<protein>
    <submittedName>
        <fullName evidence="15">Fatty acid desaturase</fullName>
    </submittedName>
</protein>
<dbReference type="Pfam" id="PF00173">
    <property type="entry name" value="Cyt-b5"/>
    <property type="match status" value="1"/>
</dbReference>
<dbReference type="Gene3D" id="3.10.120.10">
    <property type="entry name" value="Cytochrome b5-like heme/steroid binding domain"/>
    <property type="match status" value="1"/>
</dbReference>
<dbReference type="SMART" id="SM01117">
    <property type="entry name" value="Cyt-b5"/>
    <property type="match status" value="1"/>
</dbReference>
<sequence length="490" mass="54970">MCLPPTERVGQPKVRASGAPIPPTGALIDARSMGTVLREEEGLTVAEREVFWGKGPRAKARRALDMAEVAKHDTREDLWVCIEGRAYDLTKYAKHHPGGWQCLASLAGRDATDAFVNFHPASVYRSQLPALYVGDVREPETTAFARDARALRTSFLQRGMFETSPAYYYRLVAWLAALLAAALWLTVATPYKLCGAVVLGCFWQQSAFAGHDIGHNAITHKRSWDYWLGVVLGNTSGGISLGWWKHTHNAHHVAPNSVEHDPDNQHLPVFAVNELMADGFFSEFHGAEFPFTRAAAALVRWQHRTYYLVMAFARFNLYAQSWAHVLSADCARGWRRAEVGTLAGFWLWLAAVAWCFESWGGYVAWLVLAHAASGLLEVQITLSHFAEEVYHGKPHNDDSDEWYRNQLRTTLDIECPAWLDWLHGGLQFQAAHHLWPRLPRHALRQATNELRELCAEHGVPYKAMGFVAANRRVCAALRSVAVAERTPKRA</sequence>
<accession>A0ABR1GFC8</accession>
<evidence type="ECO:0000256" key="5">
    <source>
        <dbReference type="ARBA" id="ARBA00022692"/>
    </source>
</evidence>
<evidence type="ECO:0000259" key="14">
    <source>
        <dbReference type="PROSITE" id="PS50255"/>
    </source>
</evidence>
<comment type="pathway">
    <text evidence="2">Lipid metabolism.</text>
</comment>
<keyword evidence="16" id="KW-1185">Reference proteome</keyword>
<dbReference type="Proteomes" id="UP001363151">
    <property type="component" value="Unassembled WGS sequence"/>
</dbReference>
<gene>
    <name evidence="15" type="primary">SLD</name>
    <name evidence="15" type="ORF">SO694_00011415</name>
</gene>
<evidence type="ECO:0000256" key="3">
    <source>
        <dbReference type="ARBA" id="ARBA00009295"/>
    </source>
</evidence>
<comment type="subcellular location">
    <subcellularLocation>
        <location evidence="1">Membrane</location>
        <topology evidence="1">Multi-pass membrane protein</topology>
    </subcellularLocation>
</comment>
<evidence type="ECO:0000313" key="15">
    <source>
        <dbReference type="EMBL" id="KAK7254521.1"/>
    </source>
</evidence>
<dbReference type="InterPro" id="IPR012171">
    <property type="entry name" value="Fatty_acid_desaturase"/>
</dbReference>
<dbReference type="CDD" id="cd03506">
    <property type="entry name" value="Delta6-FADS-like"/>
    <property type="match status" value="1"/>
</dbReference>
<feature type="region of interest" description="Disordered" evidence="12">
    <location>
        <begin position="1"/>
        <end position="22"/>
    </location>
</feature>
<name>A0ABR1GFC8_AURAN</name>
<evidence type="ECO:0000256" key="7">
    <source>
        <dbReference type="ARBA" id="ARBA00022989"/>
    </source>
</evidence>
<dbReference type="PROSITE" id="PS50255">
    <property type="entry name" value="CYTOCHROME_B5_2"/>
    <property type="match status" value="1"/>
</dbReference>
<evidence type="ECO:0000256" key="13">
    <source>
        <dbReference type="SAM" id="Phobius"/>
    </source>
</evidence>
<comment type="similarity">
    <text evidence="3">Belongs to the fatty acid desaturase type 1 family.</text>
</comment>
<evidence type="ECO:0000256" key="6">
    <source>
        <dbReference type="ARBA" id="ARBA00022723"/>
    </source>
</evidence>
<keyword evidence="5 13" id="KW-0812">Transmembrane</keyword>
<dbReference type="PIRSF" id="PIRSF015921">
    <property type="entry name" value="FA_sphinglp_des"/>
    <property type="match status" value="1"/>
</dbReference>
<keyword evidence="6" id="KW-0479">Metal-binding</keyword>
<dbReference type="PANTHER" id="PTHR19353">
    <property type="entry name" value="FATTY ACID DESATURASE 2"/>
    <property type="match status" value="1"/>
</dbReference>
<evidence type="ECO:0000256" key="9">
    <source>
        <dbReference type="ARBA" id="ARBA00023004"/>
    </source>
</evidence>
<evidence type="ECO:0000256" key="8">
    <source>
        <dbReference type="ARBA" id="ARBA00023002"/>
    </source>
</evidence>
<dbReference type="PANTHER" id="PTHR19353:SF30">
    <property type="entry name" value="DELTA 8-(E)-SPHINGOLIPID DESATURASE"/>
    <property type="match status" value="1"/>
</dbReference>
<keyword evidence="11 13" id="KW-0472">Membrane</keyword>
<organism evidence="15 16">
    <name type="scientific">Aureococcus anophagefferens</name>
    <name type="common">Harmful bloom alga</name>
    <dbReference type="NCBI Taxonomy" id="44056"/>
    <lineage>
        <taxon>Eukaryota</taxon>
        <taxon>Sar</taxon>
        <taxon>Stramenopiles</taxon>
        <taxon>Ochrophyta</taxon>
        <taxon>Pelagophyceae</taxon>
        <taxon>Pelagomonadales</taxon>
        <taxon>Pelagomonadaceae</taxon>
        <taxon>Aureococcus</taxon>
    </lineage>
</organism>